<dbReference type="SUPFAM" id="SSF49899">
    <property type="entry name" value="Concanavalin A-like lectins/glucanases"/>
    <property type="match status" value="1"/>
</dbReference>
<name>A0A182UPI9_ANOME</name>
<dbReference type="Pfam" id="PF00622">
    <property type="entry name" value="SPRY"/>
    <property type="match status" value="1"/>
</dbReference>
<feature type="compositionally biased region" description="Acidic residues" evidence="2">
    <location>
        <begin position="750"/>
        <end position="766"/>
    </location>
</feature>
<sequence length="1154" mass="128984">MAYTTQKQFLSVAFLNEDPKLPSRKRSDAVLKSYSSCYDTRAWSLDVLKQSQFIGDVANRALTQAAKAPLHSFSGAELTKEILVRLDACNLADYILSLRDEIKKRNSSIEALEQTKADLTKRTEQLDEKLNALDEENRLLRAEIERIGACQEQQRQTNQFDEAELAEISQMIIDLRDCNENLEDEMQILRNQLQTAAASSVGDNQVTVEAENNFLKFKAKDYDRLEGELALFKAEYDSLTLQKRELAEELHRAQQYRLRAVELKQDLNKELHRREMCEEQIEMLVNMYEQQSVELNQLKRQVLTFDRSSQDRLFDESTEDHDGSQTTATLNVAQDDDAGIELVETISFEKPAACPNCPEQLKNIEDLKREIASLQALTASQPQSIPQDNTDAQLMDLRQELTDCKRQLQESADKYASLRVTSAVAAESFNSSPQVNADQQQQMADLRRELTDCQRQLKEATDQYEALQASSTADGQELERVKLQLEQLASVSDAPAGQLELFAANEKLSVLQKENEKLQKELSENKARIVELEKKVQSAASSVPVATALPTGGECCAEKVNKISELEQTISRLKDDDASKAVVTASPAAEASAENANLLQRITNLEKELLERDQKLKTLQEAVDRKSVAATAEATSVDGAEMSALLSQLAEKNELIKKLQDKLDTVSSVPAAADDDGRACQEELTELRVRLEACEGEAVARLVSDVLPEPRKSVRISDEVEEFEPLSIKEELGSEQDEKETEEIKAEPSDEKEEEAEEGDESDNGDNDGSQTSVGHKKRLNSSLEKLEQLQENLSKRCTLAAMMGRQPGVECDCIQAIAFKIAQDGLEVLLVAELYVLLQEICSAITRKNAVLGRNVTVLANSMTKCWQVITDARVMMNMELTNRTSHHQSVTSVSAHCMSVQEVQEEKGEEQDNRTRTASHTAGHLSRPSGWVGTDGTRPSTIPLHQSMSVGSDDNRHSNALDVQRRRTIKWMENVKKSVAWFTFDSVLSGGPCSGLNFSSENQTVSADGWEHRVALGSVGFSRGVHYWEFTIDKYTADTDPAFGVARLDVARDKMLGKDDKGFAMYIDRQRSWFQHNSVHERRVEGGISTGSTVGVLLDLERHTLHFIVNEMPQGSVAFRDLYGVFYPAVSVNRGVTLTLHTGLDAPRMDYH</sequence>
<protein>
    <submittedName>
        <fullName evidence="4">B30.2/SPRY domain-containing protein</fullName>
    </submittedName>
</protein>
<dbReference type="AlphaFoldDB" id="A0A182UPI9"/>
<dbReference type="InterPro" id="IPR043136">
    <property type="entry name" value="B30.2/SPRY_sf"/>
</dbReference>
<dbReference type="CDD" id="cd12889">
    <property type="entry name" value="SPRY_PRY_TRIM67_9"/>
    <property type="match status" value="1"/>
</dbReference>
<dbReference type="VEuPathDB" id="VectorBase:AMEM21_009438"/>
<organism evidence="4 5">
    <name type="scientific">Anopheles merus</name>
    <name type="common">Mosquito</name>
    <dbReference type="NCBI Taxonomy" id="30066"/>
    <lineage>
        <taxon>Eukaryota</taxon>
        <taxon>Metazoa</taxon>
        <taxon>Ecdysozoa</taxon>
        <taxon>Arthropoda</taxon>
        <taxon>Hexapoda</taxon>
        <taxon>Insecta</taxon>
        <taxon>Pterygota</taxon>
        <taxon>Neoptera</taxon>
        <taxon>Endopterygota</taxon>
        <taxon>Diptera</taxon>
        <taxon>Nematocera</taxon>
        <taxon>Culicoidea</taxon>
        <taxon>Culicidae</taxon>
        <taxon>Anophelinae</taxon>
        <taxon>Anopheles</taxon>
    </lineage>
</organism>
<feature type="compositionally biased region" description="Basic and acidic residues" evidence="2">
    <location>
        <begin position="906"/>
        <end position="917"/>
    </location>
</feature>
<keyword evidence="1" id="KW-0175">Coiled coil</keyword>
<evidence type="ECO:0000256" key="2">
    <source>
        <dbReference type="SAM" id="MobiDB-lite"/>
    </source>
</evidence>
<dbReference type="FunFam" id="2.60.120.920:FF:000009">
    <property type="entry name" value="E3 ubiquitin-protein ligase TRIM9 isoform X1"/>
    <property type="match status" value="1"/>
</dbReference>
<dbReference type="GO" id="GO:0007411">
    <property type="term" value="P:axon guidance"/>
    <property type="evidence" value="ECO:0007669"/>
    <property type="project" value="TreeGrafter"/>
</dbReference>
<dbReference type="InterPro" id="IPR050617">
    <property type="entry name" value="E3_ligase_FN3/SPRY"/>
</dbReference>
<evidence type="ECO:0000256" key="1">
    <source>
        <dbReference type="SAM" id="Coils"/>
    </source>
</evidence>
<feature type="domain" description="B30.2/SPRY" evidence="3">
    <location>
        <begin position="963"/>
        <end position="1151"/>
    </location>
</feature>
<dbReference type="Proteomes" id="UP000075903">
    <property type="component" value="Unassembled WGS sequence"/>
</dbReference>
<dbReference type="EnsemblMetazoa" id="AMEM001428-RA">
    <property type="protein sequence ID" value="AMEM001428-PA"/>
    <property type="gene ID" value="AMEM001428"/>
</dbReference>
<accession>A0A182UPI9</accession>
<feature type="region of interest" description="Disordered" evidence="2">
    <location>
        <begin position="725"/>
        <end position="778"/>
    </location>
</feature>
<feature type="coiled-coil region" evidence="1">
    <location>
        <begin position="357"/>
        <end position="470"/>
    </location>
</feature>
<evidence type="ECO:0000313" key="4">
    <source>
        <dbReference type="EnsemblMetazoa" id="AMEM001428-PA"/>
    </source>
</evidence>
<dbReference type="GO" id="GO:0043005">
    <property type="term" value="C:neuron projection"/>
    <property type="evidence" value="ECO:0007669"/>
    <property type="project" value="TreeGrafter"/>
</dbReference>
<dbReference type="PANTHER" id="PTHR24099">
    <property type="entry name" value="E3 UBIQUITIN-PROTEIN LIGASE TRIM36-RELATED"/>
    <property type="match status" value="1"/>
</dbReference>
<dbReference type="InterPro" id="IPR001870">
    <property type="entry name" value="B30.2/SPRY"/>
</dbReference>
<dbReference type="Gene3D" id="2.60.120.920">
    <property type="match status" value="1"/>
</dbReference>
<keyword evidence="5" id="KW-1185">Reference proteome</keyword>
<reference evidence="4" key="1">
    <citation type="submission" date="2020-05" db="UniProtKB">
        <authorList>
            <consortium name="EnsemblMetazoa"/>
        </authorList>
    </citation>
    <scope>IDENTIFICATION</scope>
    <source>
        <strain evidence="4">MAF</strain>
    </source>
</reference>
<dbReference type="InterPro" id="IPR003877">
    <property type="entry name" value="SPRY_dom"/>
</dbReference>
<dbReference type="SMART" id="SM00449">
    <property type="entry name" value="SPRY"/>
    <property type="match status" value="1"/>
</dbReference>
<evidence type="ECO:0000259" key="3">
    <source>
        <dbReference type="PROSITE" id="PS50188"/>
    </source>
</evidence>
<evidence type="ECO:0000313" key="5">
    <source>
        <dbReference type="Proteomes" id="UP000075903"/>
    </source>
</evidence>
<dbReference type="InterPro" id="IPR013320">
    <property type="entry name" value="ConA-like_dom_sf"/>
</dbReference>
<dbReference type="PROSITE" id="PS50188">
    <property type="entry name" value="B302_SPRY"/>
    <property type="match status" value="1"/>
</dbReference>
<feature type="region of interest" description="Disordered" evidence="2">
    <location>
        <begin position="904"/>
        <end position="936"/>
    </location>
</feature>
<dbReference type="STRING" id="30066.A0A182UPI9"/>
<feature type="coiled-coil region" evidence="1">
    <location>
        <begin position="501"/>
        <end position="669"/>
    </location>
</feature>
<feature type="coiled-coil region" evidence="1">
    <location>
        <begin position="95"/>
        <end position="301"/>
    </location>
</feature>
<dbReference type="VEuPathDB" id="VectorBase:AMEM001428"/>
<dbReference type="VEuPathDB" id="VectorBase:AMEM21_012170"/>
<dbReference type="PANTHER" id="PTHR24099:SF15">
    <property type="entry name" value="E3 UBIQUITIN-PROTEIN LIGASE TRIM9"/>
    <property type="match status" value="1"/>
</dbReference>
<proteinExistence type="predicted"/>